<dbReference type="AlphaFoldDB" id="A0A8S7FP24"/>
<organism evidence="1 4">
    <name type="scientific">Escherichia coli</name>
    <dbReference type="NCBI Taxonomy" id="562"/>
    <lineage>
        <taxon>Bacteria</taxon>
        <taxon>Pseudomonadati</taxon>
        <taxon>Pseudomonadota</taxon>
        <taxon>Gammaproteobacteria</taxon>
        <taxon>Enterobacterales</taxon>
        <taxon>Enterobacteriaceae</taxon>
        <taxon>Escherichia</taxon>
    </lineage>
</organism>
<reference evidence="1 4" key="2">
    <citation type="submission" date="2018-08" db="EMBL/GenBank/DDBJ databases">
        <authorList>
            <consortium name="PulseNet: The National Subtyping Network for Foodborne Disease Surveillance"/>
            <person name="Tarr C.L."/>
            <person name="Trees E."/>
            <person name="Katz L.S."/>
            <person name="Carleton-Romer H.A."/>
            <person name="Stroika S."/>
            <person name="Kucerova Z."/>
            <person name="Roache K.F."/>
            <person name="Sabol A.L."/>
            <person name="Besser J."/>
            <person name="Gerner-Smidt P."/>
        </authorList>
    </citation>
    <scope>NUCLEOTIDE SEQUENCE [LARGE SCALE GENOMIC DNA]</scope>
    <source>
        <strain evidence="1 4">PNUSAE004760</strain>
    </source>
</reference>
<reference evidence="2 3" key="1">
    <citation type="submission" date="2018-06" db="EMBL/GenBank/DDBJ databases">
        <authorList>
            <consortium name="Pathogen Informatics"/>
            <person name="Doyle S."/>
        </authorList>
    </citation>
    <scope>NUCLEOTIDE SEQUENCE [LARGE SCALE GENOMIC DNA]</scope>
    <source>
        <strain evidence="2 3">NCTC10279</strain>
    </source>
</reference>
<accession>A0A8S7FP24</accession>
<evidence type="ECO:0000313" key="1">
    <source>
        <dbReference type="EMBL" id="EFH0044221.1"/>
    </source>
</evidence>
<evidence type="ECO:0000313" key="3">
    <source>
        <dbReference type="Proteomes" id="UP000250385"/>
    </source>
</evidence>
<dbReference type="Proteomes" id="UP000250385">
    <property type="component" value="Unassembled WGS sequence"/>
</dbReference>
<sequence length="261" mass="30425">MILYKYIDKTSLERFFKDGYISIKFTPYSEFNDPFESYGYELSLDGESLEPLAMRGEINQNVACLCLSKNPLNVLMWSHYADKHQGFVVAIDTERAGFDDEEKCLITAQKGDINYLESRIKSKLKISQENIYSADVISKLLLTKSLHWKYEEEVRIIKRVGLLQKQENILIDKITDLSSVTAIYIGINNKDIDKIIKKSSVLEGLVLNKTVRLYQCEFKKSTWDLTIEDYEYTESPHAMQRWGFESLEKIVRYIERNHIGD</sequence>
<gene>
    <name evidence="1" type="ORF">BKL28_003022</name>
    <name evidence="2" type="ORF">NCTC10279_00917</name>
</gene>
<comment type="caution">
    <text evidence="1">The sequence shown here is derived from an EMBL/GenBank/DDBJ whole genome shotgun (WGS) entry which is preliminary data.</text>
</comment>
<dbReference type="EMBL" id="AASUOH010000019">
    <property type="protein sequence ID" value="EFH0044221.1"/>
    <property type="molecule type" value="Genomic_DNA"/>
</dbReference>
<dbReference type="RefSeq" id="WP_023144616.1">
    <property type="nucleotide sequence ID" value="NZ_BGWC01000026.1"/>
</dbReference>
<dbReference type="InterPro" id="IPR021352">
    <property type="entry name" value="DUF2971"/>
</dbReference>
<evidence type="ECO:0000313" key="4">
    <source>
        <dbReference type="Proteomes" id="UP000528199"/>
    </source>
</evidence>
<evidence type="ECO:0000313" key="2">
    <source>
        <dbReference type="EMBL" id="SPX28722.1"/>
    </source>
</evidence>
<name>A0A8S7FP24_ECOLX</name>
<dbReference type="Proteomes" id="UP000528199">
    <property type="component" value="Unassembled WGS sequence"/>
</dbReference>
<dbReference type="Pfam" id="PF11185">
    <property type="entry name" value="DUF2971"/>
    <property type="match status" value="1"/>
</dbReference>
<protein>
    <submittedName>
        <fullName evidence="1">DUF2971 domain-containing protein</fullName>
    </submittedName>
    <submittedName>
        <fullName evidence="2">Protein of uncharacterized function (DUF2971)</fullName>
    </submittedName>
</protein>
<dbReference type="EMBL" id="UASG01000007">
    <property type="protein sequence ID" value="SPX28722.1"/>
    <property type="molecule type" value="Genomic_DNA"/>
</dbReference>
<proteinExistence type="predicted"/>